<dbReference type="Proteomes" id="UP001165060">
    <property type="component" value="Unassembled WGS sequence"/>
</dbReference>
<name>A0ABQ6MGN0_9STRA</name>
<reference evidence="5 6" key="1">
    <citation type="journal article" date="2023" name="Commun. Biol.">
        <title>Genome analysis of Parmales, the sister group of diatoms, reveals the evolutionary specialization of diatoms from phago-mixotrophs to photoautotrophs.</title>
        <authorList>
            <person name="Ban H."/>
            <person name="Sato S."/>
            <person name="Yoshikawa S."/>
            <person name="Yamada K."/>
            <person name="Nakamura Y."/>
            <person name="Ichinomiya M."/>
            <person name="Sato N."/>
            <person name="Blanc-Mathieu R."/>
            <person name="Endo H."/>
            <person name="Kuwata A."/>
            <person name="Ogata H."/>
        </authorList>
    </citation>
    <scope>NUCLEOTIDE SEQUENCE [LARGE SCALE GENOMIC DNA]</scope>
</reference>
<evidence type="ECO:0000313" key="5">
    <source>
        <dbReference type="EMBL" id="GMI25568.1"/>
    </source>
</evidence>
<dbReference type="SMART" id="SM00176">
    <property type="entry name" value="RAN"/>
    <property type="match status" value="1"/>
</dbReference>
<dbReference type="EMBL" id="BRYB01001428">
    <property type="protein sequence ID" value="GMI25568.1"/>
    <property type="molecule type" value="Genomic_DNA"/>
</dbReference>
<dbReference type="PRINTS" id="PR00449">
    <property type="entry name" value="RASTRNSFRMNG"/>
</dbReference>
<dbReference type="PANTHER" id="PTHR47980">
    <property type="entry name" value="LD44762P"/>
    <property type="match status" value="1"/>
</dbReference>
<dbReference type="PROSITE" id="PS51421">
    <property type="entry name" value="RAS"/>
    <property type="match status" value="1"/>
</dbReference>
<keyword evidence="2" id="KW-0547">Nucleotide-binding</keyword>
<comment type="caution">
    <text evidence="5">The sequence shown here is derived from an EMBL/GenBank/DDBJ whole genome shotgun (WGS) entry which is preliminary data.</text>
</comment>
<dbReference type="Pfam" id="PF00071">
    <property type="entry name" value="Ras"/>
    <property type="match status" value="1"/>
</dbReference>
<comment type="similarity">
    <text evidence="1">Belongs to the small GTPase superfamily. Rab family.</text>
</comment>
<sequence>MSSPAAPRKKYDHLVKLLLIGDSGVGKSCFLLRFADATFTAAYITTIGIDFKIKNVTVDNKKVKLQVWDTAGQERFRTITTAYYRGAMGILLVYDCGEEESFANVENWMRQIDENASPGVKRILVCNKCDVPDAERAVSKEKGEALAAKYGIPYFEASAKENLNVNEAFLKITRDILKELKGDEEDGKKLSLGGDGGSAGCGCG</sequence>
<dbReference type="SMART" id="SM00175">
    <property type="entry name" value="RAB"/>
    <property type="match status" value="1"/>
</dbReference>
<evidence type="ECO:0000256" key="4">
    <source>
        <dbReference type="ARBA" id="ARBA00023288"/>
    </source>
</evidence>
<dbReference type="CDD" id="cd01867">
    <property type="entry name" value="Rab8_Rab10_Rab13_like"/>
    <property type="match status" value="1"/>
</dbReference>
<dbReference type="PROSITE" id="PS51419">
    <property type="entry name" value="RAB"/>
    <property type="match status" value="1"/>
</dbReference>
<evidence type="ECO:0000256" key="2">
    <source>
        <dbReference type="ARBA" id="ARBA00022741"/>
    </source>
</evidence>
<evidence type="ECO:0000256" key="1">
    <source>
        <dbReference type="ARBA" id="ARBA00006270"/>
    </source>
</evidence>
<keyword evidence="6" id="KW-1185">Reference proteome</keyword>
<evidence type="ECO:0000313" key="6">
    <source>
        <dbReference type="Proteomes" id="UP001165060"/>
    </source>
</evidence>
<accession>A0ABQ6MGN0</accession>
<dbReference type="InterPro" id="IPR050305">
    <property type="entry name" value="Small_GTPase_Rab"/>
</dbReference>
<organism evidence="5 6">
    <name type="scientific">Tetraparma gracilis</name>
    <dbReference type="NCBI Taxonomy" id="2962635"/>
    <lineage>
        <taxon>Eukaryota</taxon>
        <taxon>Sar</taxon>
        <taxon>Stramenopiles</taxon>
        <taxon>Ochrophyta</taxon>
        <taxon>Bolidophyceae</taxon>
        <taxon>Parmales</taxon>
        <taxon>Triparmaceae</taxon>
        <taxon>Tetraparma</taxon>
    </lineage>
</organism>
<dbReference type="InterPro" id="IPR027417">
    <property type="entry name" value="P-loop_NTPase"/>
</dbReference>
<dbReference type="PROSITE" id="PS51420">
    <property type="entry name" value="RHO"/>
    <property type="match status" value="1"/>
</dbReference>
<dbReference type="SMART" id="SM00173">
    <property type="entry name" value="RAS"/>
    <property type="match status" value="1"/>
</dbReference>
<keyword evidence="4" id="KW-0449">Lipoprotein</keyword>
<dbReference type="SMART" id="SM00174">
    <property type="entry name" value="RHO"/>
    <property type="match status" value="1"/>
</dbReference>
<dbReference type="SMART" id="SM00177">
    <property type="entry name" value="ARF"/>
    <property type="match status" value="1"/>
</dbReference>
<dbReference type="SUPFAM" id="SSF52540">
    <property type="entry name" value="P-loop containing nucleoside triphosphate hydrolases"/>
    <property type="match status" value="1"/>
</dbReference>
<protein>
    <submittedName>
        <fullName evidence="5">Uncharacterized protein</fullName>
    </submittedName>
</protein>
<proteinExistence type="inferred from homology"/>
<evidence type="ECO:0000256" key="3">
    <source>
        <dbReference type="ARBA" id="ARBA00023134"/>
    </source>
</evidence>
<dbReference type="InterPro" id="IPR005225">
    <property type="entry name" value="Small_GTP-bd"/>
</dbReference>
<dbReference type="Gene3D" id="3.40.50.300">
    <property type="entry name" value="P-loop containing nucleotide triphosphate hydrolases"/>
    <property type="match status" value="1"/>
</dbReference>
<dbReference type="NCBIfam" id="TIGR00231">
    <property type="entry name" value="small_GTP"/>
    <property type="match status" value="1"/>
</dbReference>
<keyword evidence="3" id="KW-0342">GTP-binding</keyword>
<gene>
    <name evidence="5" type="ORF">TeGR_g4488</name>
</gene>
<dbReference type="InterPro" id="IPR001806">
    <property type="entry name" value="Small_GTPase"/>
</dbReference>